<evidence type="ECO:0000313" key="5">
    <source>
        <dbReference type="EMBL" id="SDE27662.1"/>
    </source>
</evidence>
<evidence type="ECO:0000313" key="6">
    <source>
        <dbReference type="Proteomes" id="UP000198546"/>
    </source>
</evidence>
<dbReference type="AlphaFoldDB" id="A0A1G7BL65"/>
<dbReference type="GO" id="GO:0016787">
    <property type="term" value="F:hydrolase activity"/>
    <property type="evidence" value="ECO:0007669"/>
    <property type="project" value="UniProtKB-KW"/>
</dbReference>
<dbReference type="PANTHER" id="PTHR43309:SF3">
    <property type="entry name" value="5-OXOPROLINASE SUBUNIT C"/>
    <property type="match status" value="1"/>
</dbReference>
<name>A0A1G7BL65_9ACTN</name>
<keyword evidence="2" id="KW-0378">Hydrolase</keyword>
<accession>A0A1G7BL65</accession>
<dbReference type="GO" id="GO:0005524">
    <property type="term" value="F:ATP binding"/>
    <property type="evidence" value="ECO:0007669"/>
    <property type="project" value="UniProtKB-KW"/>
</dbReference>
<proteinExistence type="predicted"/>
<keyword evidence="1" id="KW-0547">Nucleotide-binding</keyword>
<dbReference type="Proteomes" id="UP000198546">
    <property type="component" value="Chromosome i"/>
</dbReference>
<protein>
    <submittedName>
        <fullName evidence="5">Biotin-dependent carboxylase uncharacterized domain-containing protein</fullName>
    </submittedName>
</protein>
<gene>
    <name evidence="5" type="ORF">SAMN04489747_2993</name>
</gene>
<evidence type="ECO:0000256" key="1">
    <source>
        <dbReference type="ARBA" id="ARBA00022741"/>
    </source>
</evidence>
<dbReference type="STRING" id="675864.SAMN04489747_2993"/>
<dbReference type="Pfam" id="PF02626">
    <property type="entry name" value="CT_A_B"/>
    <property type="match status" value="1"/>
</dbReference>
<dbReference type="Gene3D" id="2.40.100.10">
    <property type="entry name" value="Cyclophilin-like"/>
    <property type="match status" value="1"/>
</dbReference>
<dbReference type="InterPro" id="IPR029000">
    <property type="entry name" value="Cyclophilin-like_dom_sf"/>
</dbReference>
<dbReference type="InterPro" id="IPR052708">
    <property type="entry name" value="PxpC"/>
</dbReference>
<dbReference type="InterPro" id="IPR003778">
    <property type="entry name" value="CT_A_B"/>
</dbReference>
<dbReference type="OrthoDB" id="9768696at2"/>
<dbReference type="SMART" id="SM00797">
    <property type="entry name" value="AHS2"/>
    <property type="match status" value="1"/>
</dbReference>
<evidence type="ECO:0000256" key="3">
    <source>
        <dbReference type="ARBA" id="ARBA00022840"/>
    </source>
</evidence>
<dbReference type="NCBIfam" id="TIGR00724">
    <property type="entry name" value="urea_amlyse_rel"/>
    <property type="match status" value="1"/>
</dbReference>
<organism evidence="5 6">
    <name type="scientific">Auraticoccus monumenti</name>
    <dbReference type="NCBI Taxonomy" id="675864"/>
    <lineage>
        <taxon>Bacteria</taxon>
        <taxon>Bacillati</taxon>
        <taxon>Actinomycetota</taxon>
        <taxon>Actinomycetes</taxon>
        <taxon>Propionibacteriales</taxon>
        <taxon>Propionibacteriaceae</taxon>
        <taxon>Auraticoccus</taxon>
    </lineage>
</organism>
<dbReference type="SUPFAM" id="SSF50891">
    <property type="entry name" value="Cyclophilin-like"/>
    <property type="match status" value="1"/>
</dbReference>
<keyword evidence="3" id="KW-0067">ATP-binding</keyword>
<feature type="domain" description="Carboxyltransferase" evidence="4">
    <location>
        <begin position="31"/>
        <end position="292"/>
    </location>
</feature>
<dbReference type="RefSeq" id="WP_090594657.1">
    <property type="nucleotide sequence ID" value="NZ_LT629688.1"/>
</dbReference>
<reference evidence="5 6" key="1">
    <citation type="submission" date="2016-10" db="EMBL/GenBank/DDBJ databases">
        <authorList>
            <person name="de Groot N.N."/>
        </authorList>
    </citation>
    <scope>NUCLEOTIDE SEQUENCE [LARGE SCALE GENOMIC DNA]</scope>
    <source>
        <strain evidence="5 6">MON 2.2</strain>
    </source>
</reference>
<evidence type="ECO:0000259" key="4">
    <source>
        <dbReference type="SMART" id="SM00797"/>
    </source>
</evidence>
<sequence length="292" mass="30158">MSGRDEVGALTVLAPGALTTVQDLGRPGWWRSGVGVSGALDRGACRLANRLVGNPEDAAVLENLGGGLALRATRTLLVAVTGAGTVLRVDGRPRSWSGAVTTVPAGSELSLDVPRSGLRCCLAVRGGIDVAPVLGSRSRDTLAALGPPPLEVGQRLPVGVPAGPWPVLDSVPLPTGDLRRVRARPGPRADWFRDPDVLLTTCWRVSTCSDRVGLRLEPAGGALPRRVDPGRELPSEGIALGSVQVPPDGRPAVMLADHPVTGGYPVLATVLDADVDRLAQARPGDVIGFVPG</sequence>
<evidence type="ECO:0000256" key="2">
    <source>
        <dbReference type="ARBA" id="ARBA00022801"/>
    </source>
</evidence>
<keyword evidence="6" id="KW-1185">Reference proteome</keyword>
<dbReference type="PANTHER" id="PTHR43309">
    <property type="entry name" value="5-OXOPROLINASE SUBUNIT C"/>
    <property type="match status" value="1"/>
</dbReference>
<dbReference type="EMBL" id="LT629688">
    <property type="protein sequence ID" value="SDE27662.1"/>
    <property type="molecule type" value="Genomic_DNA"/>
</dbReference>